<organism evidence="7 8">
    <name type="scientific">Insulibacter thermoxylanivorax</name>
    <dbReference type="NCBI Taxonomy" id="2749268"/>
    <lineage>
        <taxon>Bacteria</taxon>
        <taxon>Bacillati</taxon>
        <taxon>Bacillota</taxon>
        <taxon>Bacilli</taxon>
        <taxon>Bacillales</taxon>
        <taxon>Paenibacillaceae</taxon>
        <taxon>Insulibacter</taxon>
    </lineage>
</organism>
<feature type="transmembrane region" description="Helical" evidence="5">
    <location>
        <begin position="297"/>
        <end position="316"/>
    </location>
</feature>
<evidence type="ECO:0000256" key="3">
    <source>
        <dbReference type="ARBA" id="ARBA00023163"/>
    </source>
</evidence>
<dbReference type="Proteomes" id="UP000654993">
    <property type="component" value="Unassembled WGS sequence"/>
</dbReference>
<gene>
    <name evidence="7" type="ORF">PRECH8_13360</name>
</gene>
<dbReference type="SMART" id="SM00342">
    <property type="entry name" value="HTH_ARAC"/>
    <property type="match status" value="1"/>
</dbReference>
<dbReference type="GO" id="GO:0003700">
    <property type="term" value="F:DNA-binding transcription factor activity"/>
    <property type="evidence" value="ECO:0007669"/>
    <property type="project" value="InterPro"/>
</dbReference>
<keyword evidence="2" id="KW-0238">DNA-binding</keyword>
<evidence type="ECO:0000313" key="8">
    <source>
        <dbReference type="Proteomes" id="UP000654993"/>
    </source>
</evidence>
<dbReference type="PROSITE" id="PS01124">
    <property type="entry name" value="HTH_ARAC_FAMILY_2"/>
    <property type="match status" value="1"/>
</dbReference>
<dbReference type="InterPro" id="IPR020449">
    <property type="entry name" value="Tscrpt_reg_AraC-type_HTH"/>
</dbReference>
<dbReference type="PANTHER" id="PTHR43280">
    <property type="entry name" value="ARAC-FAMILY TRANSCRIPTIONAL REGULATOR"/>
    <property type="match status" value="1"/>
</dbReference>
<dbReference type="RefSeq" id="WP_200966293.1">
    <property type="nucleotide sequence ID" value="NZ_BMAQ01000009.1"/>
</dbReference>
<dbReference type="AlphaFoldDB" id="A0A916QCI0"/>
<name>A0A916QCI0_9BACL</name>
<reference evidence="7" key="2">
    <citation type="journal article" date="2021" name="Data Brief">
        <title>Draft genome sequence data of the facultative, thermophilic, xylanolytic bacterium Paenibacillus sp. strain DA-C8.</title>
        <authorList>
            <person name="Chhe C."/>
            <person name="Uke A."/>
            <person name="Baramee S."/>
            <person name="Ungkulpasvich U."/>
            <person name="Tachaapaikoon C."/>
            <person name="Pason P."/>
            <person name="Waeonukul R."/>
            <person name="Ratanakhanokchai K."/>
            <person name="Kosugi A."/>
        </authorList>
    </citation>
    <scope>NUCLEOTIDE SEQUENCE</scope>
    <source>
        <strain evidence="7">DA-C8</strain>
    </source>
</reference>
<keyword evidence="4" id="KW-0175">Coiled coil</keyword>
<evidence type="ECO:0000256" key="4">
    <source>
        <dbReference type="SAM" id="Coils"/>
    </source>
</evidence>
<evidence type="ECO:0000256" key="5">
    <source>
        <dbReference type="SAM" id="Phobius"/>
    </source>
</evidence>
<dbReference type="SUPFAM" id="SSF46689">
    <property type="entry name" value="Homeodomain-like"/>
    <property type="match status" value="1"/>
</dbReference>
<dbReference type="PRINTS" id="PR00032">
    <property type="entry name" value="HTHARAC"/>
</dbReference>
<keyword evidence="1" id="KW-0805">Transcription regulation</keyword>
<dbReference type="InterPro" id="IPR009057">
    <property type="entry name" value="Homeodomain-like_sf"/>
</dbReference>
<keyword evidence="8" id="KW-1185">Reference proteome</keyword>
<dbReference type="GO" id="GO:0043565">
    <property type="term" value="F:sequence-specific DNA binding"/>
    <property type="evidence" value="ECO:0007669"/>
    <property type="project" value="InterPro"/>
</dbReference>
<dbReference type="EMBL" id="BMAQ01000009">
    <property type="protein sequence ID" value="GFR38040.1"/>
    <property type="molecule type" value="Genomic_DNA"/>
</dbReference>
<dbReference type="InterPro" id="IPR018062">
    <property type="entry name" value="HTH_AraC-typ_CS"/>
</dbReference>
<feature type="domain" description="HTH araC/xylS-type" evidence="6">
    <location>
        <begin position="652"/>
        <end position="750"/>
    </location>
</feature>
<keyword evidence="3" id="KW-0804">Transcription</keyword>
<comment type="caution">
    <text evidence="7">The sequence shown here is derived from an EMBL/GenBank/DDBJ whole genome shotgun (WGS) entry which is preliminary data.</text>
</comment>
<accession>A0A916QCI0</accession>
<keyword evidence="5" id="KW-1133">Transmembrane helix</keyword>
<keyword evidence="5" id="KW-0812">Transmembrane</keyword>
<evidence type="ECO:0000256" key="2">
    <source>
        <dbReference type="ARBA" id="ARBA00023125"/>
    </source>
</evidence>
<proteinExistence type="predicted"/>
<keyword evidence="5" id="KW-0472">Membrane</keyword>
<dbReference type="Gene3D" id="1.10.10.60">
    <property type="entry name" value="Homeodomain-like"/>
    <property type="match status" value="2"/>
</dbReference>
<protein>
    <recommendedName>
        <fullName evidence="6">HTH araC/xylS-type domain-containing protein</fullName>
    </recommendedName>
</protein>
<dbReference type="PROSITE" id="PS00041">
    <property type="entry name" value="HTH_ARAC_FAMILY_1"/>
    <property type="match status" value="1"/>
</dbReference>
<feature type="coiled-coil region" evidence="4">
    <location>
        <begin position="338"/>
        <end position="375"/>
    </location>
</feature>
<dbReference type="PANTHER" id="PTHR43280:SF2">
    <property type="entry name" value="HTH-TYPE TRANSCRIPTIONAL REGULATOR EXSA"/>
    <property type="match status" value="1"/>
</dbReference>
<dbReference type="Pfam" id="PF12833">
    <property type="entry name" value="HTH_18"/>
    <property type="match status" value="1"/>
</dbReference>
<dbReference type="InterPro" id="IPR018060">
    <property type="entry name" value="HTH_AraC"/>
</dbReference>
<evidence type="ECO:0000259" key="6">
    <source>
        <dbReference type="PROSITE" id="PS01124"/>
    </source>
</evidence>
<evidence type="ECO:0000256" key="1">
    <source>
        <dbReference type="ARBA" id="ARBA00023015"/>
    </source>
</evidence>
<dbReference type="Gene3D" id="3.30.450.20">
    <property type="entry name" value="PAS domain"/>
    <property type="match status" value="1"/>
</dbReference>
<reference evidence="7" key="1">
    <citation type="submission" date="2020-08" db="EMBL/GenBank/DDBJ databases">
        <authorList>
            <person name="Uke A."/>
            <person name="Chhe C."/>
            <person name="Baramee S."/>
            <person name="Kosugi A."/>
        </authorList>
    </citation>
    <scope>NUCLEOTIDE SEQUENCE</scope>
    <source>
        <strain evidence="7">DA-C8</strain>
    </source>
</reference>
<sequence length="758" mass="87908">MRRIPMMLQLVIIMFCVMVIPTTVLTSYSGSKFLANSEEMIAETSLAGLIANRHLFENSIANLASDAVRLSSSTIFNQIRFMETYDDINANYNNVNYGLSLLKELVNLNHRVDGVYSAFFYQFGSDYVISTDKGITRLSSYEPIDWLDEQFEASQGIVGIWYPRELNSGVTVLTYALPLSKLTTTTNGAIVVNLLESQISDYLRSSNPAEQQYFLLNADGQVVSHNDKSLLLADASDWPLVQRIMTGSQLEGYLFEELDGERMLVTWTSTPHKEWIFVKLFSMDDLMTKTNQIERNLTMMMIITLIIAAIATVLLARWLSTPVRRLVQAVRSNPKLEALQKRNELAFLDDAFKRMQEEEAALQKLLEKREQDARNLAVQRLLRGEPAESISEIFPETIFRLAVLSIDRYRDYVKKNNRETRSYNRYLFMQWCHEQFPDDMRLQVVYMGDGYFAFVMNGERLSEESIHDTLEALFLRIRDKGQELFAHTVTISISDYTENCSTIPDLLAEAMELIKLRMIKGGGCITFWREEAEGSHKYIYPANSERRILNYLDSRDLDSIYKELEEIRKEILSVEYISYDNILFIYNQLAGVTIKHLRENTNIARLFAGRSNVYSTLASFDTIEEIEEYLREFYRQIIKQLDSHQQKSNHSDRIIKYLEDHYHQDIIFEDMAKEIGISYSYMRKIVSETTGKSLIDCLNQLRIDKAKELLLDTELTISQIAEKVGYHNVQSFNRYFRKFEGMSPSNYRSLKLTPQHEI</sequence>
<evidence type="ECO:0000313" key="7">
    <source>
        <dbReference type="EMBL" id="GFR38040.1"/>
    </source>
</evidence>